<evidence type="ECO:0000313" key="1">
    <source>
        <dbReference type="EMBL" id="KJZ01793.1"/>
    </source>
</evidence>
<protein>
    <recommendedName>
        <fullName evidence="3">Prepilin-type N-terminal cleavage/methylation domain-containing protein</fullName>
    </recommendedName>
</protein>
<accession>A0A0F4PU07</accession>
<sequence>MKRAHLGFTLVELMVALAVGSFLIAGVGLSYATIKGTVSATKELENAQEVVRFTSQVFTRSLKQTPFAPVVSADGSTLRVQQQASVLSCLGTTPSADYIEQYRLVDGRIQCDMGAGGEDILTGVTALSFSYDATTKLTTINVTPQGLPQQFGGQVQIDIAASRLILSELYGASS</sequence>
<dbReference type="AlphaFoldDB" id="A0A0F4PU07"/>
<dbReference type="EMBL" id="JXXZ01000002">
    <property type="protein sequence ID" value="KJZ01793.1"/>
    <property type="molecule type" value="Genomic_DNA"/>
</dbReference>
<gene>
    <name evidence="1" type="ORF">TW72_02270</name>
</gene>
<dbReference type="eggNOG" id="COG4966">
    <property type="taxonomic scope" value="Bacteria"/>
</dbReference>
<evidence type="ECO:0008006" key="3">
    <source>
        <dbReference type="Google" id="ProtNLM"/>
    </source>
</evidence>
<dbReference type="InterPro" id="IPR012902">
    <property type="entry name" value="N_methyl_site"/>
</dbReference>
<name>A0A0F4PU07_9GAMM</name>
<comment type="caution">
    <text evidence="1">The sequence shown here is derived from an EMBL/GenBank/DDBJ whole genome shotgun (WGS) entry which is preliminary data.</text>
</comment>
<dbReference type="PATRIC" id="fig|151081.8.peg.1631"/>
<dbReference type="GeneID" id="58227309"/>
<dbReference type="NCBIfam" id="TIGR02532">
    <property type="entry name" value="IV_pilin_GFxxxE"/>
    <property type="match status" value="1"/>
</dbReference>
<proteinExistence type="predicted"/>
<keyword evidence="2" id="KW-1185">Reference proteome</keyword>
<dbReference type="RefSeq" id="WP_045979194.1">
    <property type="nucleotide sequence ID" value="NZ_JXXY01000006.1"/>
</dbReference>
<dbReference type="OrthoDB" id="5587015at2"/>
<dbReference type="Proteomes" id="UP000033664">
    <property type="component" value="Unassembled WGS sequence"/>
</dbReference>
<organism evidence="1 2">
    <name type="scientific">Pseudoalteromonas ruthenica</name>
    <dbReference type="NCBI Taxonomy" id="151081"/>
    <lineage>
        <taxon>Bacteria</taxon>
        <taxon>Pseudomonadati</taxon>
        <taxon>Pseudomonadota</taxon>
        <taxon>Gammaproteobacteria</taxon>
        <taxon>Alteromonadales</taxon>
        <taxon>Pseudoalteromonadaceae</taxon>
        <taxon>Pseudoalteromonas</taxon>
    </lineage>
</organism>
<dbReference type="Pfam" id="PF07963">
    <property type="entry name" value="N_methyl"/>
    <property type="match status" value="1"/>
</dbReference>
<evidence type="ECO:0000313" key="2">
    <source>
        <dbReference type="Proteomes" id="UP000033664"/>
    </source>
</evidence>
<reference evidence="1 2" key="1">
    <citation type="journal article" date="2015" name="BMC Genomics">
        <title>Genome mining reveals unlocked bioactive potential of marine Gram-negative bacteria.</title>
        <authorList>
            <person name="Machado H."/>
            <person name="Sonnenschein E.C."/>
            <person name="Melchiorsen J."/>
            <person name="Gram L."/>
        </authorList>
    </citation>
    <scope>NUCLEOTIDE SEQUENCE [LARGE SCALE GENOMIC DNA]</scope>
    <source>
        <strain evidence="1 2">S3137</strain>
    </source>
</reference>